<organism evidence="5 6">
    <name type="scientific">Candidatus Marsarchaeota G1 archaeon BE_D</name>
    <dbReference type="NCBI Taxonomy" id="1978156"/>
    <lineage>
        <taxon>Archaea</taxon>
        <taxon>Candidatus Marsarchaeota</taxon>
        <taxon>Candidatus Marsarchaeota group 1</taxon>
    </lineage>
</organism>
<keyword evidence="2" id="KW-0238">DNA-binding</keyword>
<keyword evidence="1" id="KW-0805">Transcription regulation</keyword>
<dbReference type="InterPro" id="IPR002577">
    <property type="entry name" value="HTH_HxlR"/>
</dbReference>
<name>A0A2R6AHR5_9ARCH</name>
<evidence type="ECO:0000256" key="3">
    <source>
        <dbReference type="ARBA" id="ARBA00023163"/>
    </source>
</evidence>
<dbReference type="SUPFAM" id="SSF46785">
    <property type="entry name" value="Winged helix' DNA-binding domain"/>
    <property type="match status" value="1"/>
</dbReference>
<comment type="caution">
    <text evidence="5">The sequence shown here is derived from an EMBL/GenBank/DDBJ whole genome shotgun (WGS) entry which is preliminary data.</text>
</comment>
<dbReference type="InterPro" id="IPR036388">
    <property type="entry name" value="WH-like_DNA-bd_sf"/>
</dbReference>
<dbReference type="PROSITE" id="PS51118">
    <property type="entry name" value="HTH_HXLR"/>
    <property type="match status" value="1"/>
</dbReference>
<evidence type="ECO:0000259" key="4">
    <source>
        <dbReference type="PROSITE" id="PS51118"/>
    </source>
</evidence>
<dbReference type="InterPro" id="IPR011991">
    <property type="entry name" value="ArsR-like_HTH"/>
</dbReference>
<dbReference type="EMBL" id="NEXD01000018">
    <property type="protein sequence ID" value="PSN85879.1"/>
    <property type="molecule type" value="Genomic_DNA"/>
</dbReference>
<dbReference type="AlphaFoldDB" id="A0A2R6AHR5"/>
<sequence>MLRPFCFEYDRKFKSKSFLLFSGKYTTRCKVATKSVKEEVCPIVNSIELIGSKWKLIVIRYLSESPMGFNELLKRIRSSNSKELSLTLKQLQNVGIVERRIVSYQPFRVQYALTQKGEELKPVLEELRKWGEKWALPNNQSENKSKESENEGKE</sequence>
<evidence type="ECO:0000256" key="2">
    <source>
        <dbReference type="ARBA" id="ARBA00023125"/>
    </source>
</evidence>
<dbReference type="CDD" id="cd00090">
    <property type="entry name" value="HTH_ARSR"/>
    <property type="match status" value="1"/>
</dbReference>
<accession>A0A2R6AHR5</accession>
<evidence type="ECO:0000313" key="6">
    <source>
        <dbReference type="Proteomes" id="UP000240569"/>
    </source>
</evidence>
<dbReference type="Pfam" id="PF01638">
    <property type="entry name" value="HxlR"/>
    <property type="match status" value="1"/>
</dbReference>
<dbReference type="Proteomes" id="UP000240569">
    <property type="component" value="Unassembled WGS sequence"/>
</dbReference>
<dbReference type="PANTHER" id="PTHR33204">
    <property type="entry name" value="TRANSCRIPTIONAL REGULATOR, MARR FAMILY"/>
    <property type="match status" value="1"/>
</dbReference>
<proteinExistence type="predicted"/>
<dbReference type="GO" id="GO:0003677">
    <property type="term" value="F:DNA binding"/>
    <property type="evidence" value="ECO:0007669"/>
    <property type="project" value="UniProtKB-KW"/>
</dbReference>
<dbReference type="InterPro" id="IPR036390">
    <property type="entry name" value="WH_DNA-bd_sf"/>
</dbReference>
<reference evidence="5 6" key="1">
    <citation type="submission" date="2017-04" db="EMBL/GenBank/DDBJ databases">
        <title>Novel microbial lineages endemic to geothermal iron-oxide mats fill important gaps in the evolutionary history of Archaea.</title>
        <authorList>
            <person name="Jay Z.J."/>
            <person name="Beam J.P."/>
            <person name="Dlakic M."/>
            <person name="Rusch D.B."/>
            <person name="Kozubal M.A."/>
            <person name="Inskeep W.P."/>
        </authorList>
    </citation>
    <scope>NUCLEOTIDE SEQUENCE [LARGE SCALE GENOMIC DNA]</scope>
    <source>
        <strain evidence="5">BE_D</strain>
    </source>
</reference>
<protein>
    <recommendedName>
        <fullName evidence="4">HTH hxlR-type domain-containing protein</fullName>
    </recommendedName>
</protein>
<evidence type="ECO:0000256" key="1">
    <source>
        <dbReference type="ARBA" id="ARBA00023015"/>
    </source>
</evidence>
<dbReference type="PANTHER" id="PTHR33204:SF18">
    <property type="entry name" value="TRANSCRIPTIONAL REGULATORY PROTEIN"/>
    <property type="match status" value="1"/>
</dbReference>
<keyword evidence="3" id="KW-0804">Transcription</keyword>
<evidence type="ECO:0000313" key="5">
    <source>
        <dbReference type="EMBL" id="PSN85879.1"/>
    </source>
</evidence>
<dbReference type="Gene3D" id="1.10.10.10">
    <property type="entry name" value="Winged helix-like DNA-binding domain superfamily/Winged helix DNA-binding domain"/>
    <property type="match status" value="1"/>
</dbReference>
<gene>
    <name evidence="5" type="ORF">B9Q02_04515</name>
</gene>
<feature type="domain" description="HTH hxlR-type" evidence="4">
    <location>
        <begin position="41"/>
        <end position="139"/>
    </location>
</feature>